<feature type="DNA-binding region" description="OmpR/PhoB-type" evidence="7">
    <location>
        <begin position="131"/>
        <end position="229"/>
    </location>
</feature>
<keyword evidence="3" id="KW-0805">Transcription regulation</keyword>
<dbReference type="SUPFAM" id="SSF46894">
    <property type="entry name" value="C-terminal effector domain of the bipartite response regulators"/>
    <property type="match status" value="1"/>
</dbReference>
<keyword evidence="2" id="KW-0902">Two-component regulatory system</keyword>
<dbReference type="FunFam" id="1.10.10.10:FF:000005">
    <property type="entry name" value="Two-component system response regulator"/>
    <property type="match status" value="1"/>
</dbReference>
<dbReference type="GO" id="GO:0000156">
    <property type="term" value="F:phosphorelay response regulator activity"/>
    <property type="evidence" value="ECO:0007669"/>
    <property type="project" value="TreeGrafter"/>
</dbReference>
<dbReference type="InterPro" id="IPR039420">
    <property type="entry name" value="WalR-like"/>
</dbReference>
<dbReference type="SMART" id="SM00448">
    <property type="entry name" value="REC"/>
    <property type="match status" value="1"/>
</dbReference>
<dbReference type="InterPro" id="IPR001789">
    <property type="entry name" value="Sig_transdc_resp-reg_receiver"/>
</dbReference>
<keyword evidence="4 7" id="KW-0238">DNA-binding</keyword>
<dbReference type="InterPro" id="IPR001867">
    <property type="entry name" value="OmpR/PhoB-type_DNA-bd"/>
</dbReference>
<dbReference type="SMART" id="SM00862">
    <property type="entry name" value="Trans_reg_C"/>
    <property type="match status" value="1"/>
</dbReference>
<evidence type="ECO:0000256" key="4">
    <source>
        <dbReference type="ARBA" id="ARBA00023125"/>
    </source>
</evidence>
<dbReference type="GO" id="GO:0032993">
    <property type="term" value="C:protein-DNA complex"/>
    <property type="evidence" value="ECO:0007669"/>
    <property type="project" value="TreeGrafter"/>
</dbReference>
<dbReference type="EMBL" id="CP030850">
    <property type="protein sequence ID" value="AXE17678.1"/>
    <property type="molecule type" value="Genomic_DNA"/>
</dbReference>
<dbReference type="InterPro" id="IPR016032">
    <property type="entry name" value="Sig_transdc_resp-reg_C-effctor"/>
</dbReference>
<evidence type="ECO:0000313" key="11">
    <source>
        <dbReference type="Proteomes" id="UP000251993"/>
    </source>
</evidence>
<dbReference type="CDD" id="cd00383">
    <property type="entry name" value="trans_reg_C"/>
    <property type="match status" value="1"/>
</dbReference>
<dbReference type="InterPro" id="IPR036388">
    <property type="entry name" value="WH-like_DNA-bd_sf"/>
</dbReference>
<dbReference type="Gene3D" id="1.10.10.10">
    <property type="entry name" value="Winged helix-like DNA-binding domain superfamily/Winged helix DNA-binding domain"/>
    <property type="match status" value="1"/>
</dbReference>
<evidence type="ECO:0000256" key="2">
    <source>
        <dbReference type="ARBA" id="ARBA00023012"/>
    </source>
</evidence>
<evidence type="ECO:0000256" key="5">
    <source>
        <dbReference type="ARBA" id="ARBA00023163"/>
    </source>
</evidence>
<protein>
    <submittedName>
        <fullName evidence="10">DNA-binding response regulator</fullName>
    </submittedName>
</protein>
<dbReference type="GO" id="GO:0005829">
    <property type="term" value="C:cytosol"/>
    <property type="evidence" value="ECO:0007669"/>
    <property type="project" value="TreeGrafter"/>
</dbReference>
<evidence type="ECO:0000256" key="1">
    <source>
        <dbReference type="ARBA" id="ARBA00022553"/>
    </source>
</evidence>
<dbReference type="OrthoDB" id="9790442at2"/>
<feature type="domain" description="Response regulatory" evidence="8">
    <location>
        <begin position="6"/>
        <end position="120"/>
    </location>
</feature>
<dbReference type="PROSITE" id="PS51755">
    <property type="entry name" value="OMPR_PHOB"/>
    <property type="match status" value="1"/>
</dbReference>
<organism evidence="10 11">
    <name type="scientific">Runella rosea</name>
    <dbReference type="NCBI Taxonomy" id="2259595"/>
    <lineage>
        <taxon>Bacteria</taxon>
        <taxon>Pseudomonadati</taxon>
        <taxon>Bacteroidota</taxon>
        <taxon>Cytophagia</taxon>
        <taxon>Cytophagales</taxon>
        <taxon>Spirosomataceae</taxon>
        <taxon>Runella</taxon>
    </lineage>
</organism>
<dbReference type="GO" id="GO:0000976">
    <property type="term" value="F:transcription cis-regulatory region binding"/>
    <property type="evidence" value="ECO:0007669"/>
    <property type="project" value="TreeGrafter"/>
</dbReference>
<dbReference type="SUPFAM" id="SSF52172">
    <property type="entry name" value="CheY-like"/>
    <property type="match status" value="1"/>
</dbReference>
<dbReference type="InterPro" id="IPR011006">
    <property type="entry name" value="CheY-like_superfamily"/>
</dbReference>
<dbReference type="Gene3D" id="6.10.250.690">
    <property type="match status" value="1"/>
</dbReference>
<dbReference type="AlphaFoldDB" id="A0A344TGA7"/>
<evidence type="ECO:0000256" key="7">
    <source>
        <dbReference type="PROSITE-ProRule" id="PRU01091"/>
    </source>
</evidence>
<dbReference type="PROSITE" id="PS50110">
    <property type="entry name" value="RESPONSE_REGULATORY"/>
    <property type="match status" value="1"/>
</dbReference>
<dbReference type="Proteomes" id="UP000251993">
    <property type="component" value="Chromosome"/>
</dbReference>
<dbReference type="KEGG" id="run:DR864_07980"/>
<evidence type="ECO:0000256" key="6">
    <source>
        <dbReference type="PROSITE-ProRule" id="PRU00169"/>
    </source>
</evidence>
<dbReference type="FunFam" id="3.40.50.2300:FF:000001">
    <property type="entry name" value="DNA-binding response regulator PhoB"/>
    <property type="match status" value="1"/>
</dbReference>
<keyword evidence="1 6" id="KW-0597">Phosphoprotein</keyword>
<name>A0A344TGA7_9BACT</name>
<gene>
    <name evidence="10" type="ORF">DR864_07980</name>
</gene>
<sequence length="230" mass="26558">MENFPKILFVEDDKRISDATKKGLEKQSFTVEPAYDGFVGARLATTQPYDLIILDINLPLMNGFEVCKAIRQHGSTTPILMLTALGEIDDRVKGLDFGADDYLIKPFDFRELMARIHALLRRANPTHDQASEVLREANLEMNLVTKTVRRDNQPIDLTAREFELLEFLLRNKGRVLSKMDIIEHVWDLNFDTNTNVIEVFINYLRKKIDRNFEPKLIHTKTGLGYYLKAD</sequence>
<dbReference type="GO" id="GO:0006355">
    <property type="term" value="P:regulation of DNA-templated transcription"/>
    <property type="evidence" value="ECO:0007669"/>
    <property type="project" value="InterPro"/>
</dbReference>
<accession>A0A344TGA7</accession>
<dbReference type="RefSeq" id="WP_114066463.1">
    <property type="nucleotide sequence ID" value="NZ_CP030850.1"/>
</dbReference>
<keyword evidence="11" id="KW-1185">Reference proteome</keyword>
<feature type="domain" description="OmpR/PhoB-type" evidence="9">
    <location>
        <begin position="131"/>
        <end position="229"/>
    </location>
</feature>
<proteinExistence type="predicted"/>
<dbReference type="Pfam" id="PF00072">
    <property type="entry name" value="Response_reg"/>
    <property type="match status" value="1"/>
</dbReference>
<feature type="modified residue" description="4-aspartylphosphate" evidence="6">
    <location>
        <position position="55"/>
    </location>
</feature>
<evidence type="ECO:0000313" key="10">
    <source>
        <dbReference type="EMBL" id="AXE17678.1"/>
    </source>
</evidence>
<keyword evidence="5" id="KW-0804">Transcription</keyword>
<dbReference type="PANTHER" id="PTHR48111:SF22">
    <property type="entry name" value="REGULATOR OF RPOS"/>
    <property type="match status" value="1"/>
</dbReference>
<evidence type="ECO:0000259" key="8">
    <source>
        <dbReference type="PROSITE" id="PS50110"/>
    </source>
</evidence>
<dbReference type="Pfam" id="PF00486">
    <property type="entry name" value="Trans_reg_C"/>
    <property type="match status" value="1"/>
</dbReference>
<dbReference type="Gene3D" id="3.40.50.2300">
    <property type="match status" value="1"/>
</dbReference>
<evidence type="ECO:0000256" key="3">
    <source>
        <dbReference type="ARBA" id="ARBA00023015"/>
    </source>
</evidence>
<reference evidence="10 11" key="1">
    <citation type="submission" date="2018-07" db="EMBL/GenBank/DDBJ databases">
        <title>Genome sequencing of Runella.</title>
        <authorList>
            <person name="Baek M.-G."/>
            <person name="Yi H."/>
        </authorList>
    </citation>
    <scope>NUCLEOTIDE SEQUENCE [LARGE SCALE GENOMIC DNA]</scope>
    <source>
        <strain evidence="10 11">HYN0085</strain>
    </source>
</reference>
<dbReference type="PANTHER" id="PTHR48111">
    <property type="entry name" value="REGULATOR OF RPOS"/>
    <property type="match status" value="1"/>
</dbReference>
<evidence type="ECO:0000259" key="9">
    <source>
        <dbReference type="PROSITE" id="PS51755"/>
    </source>
</evidence>